<name>A0A3B1AFP4_9ZZZZ</name>
<dbReference type="AlphaFoldDB" id="A0A3B1AFP4"/>
<evidence type="ECO:0008006" key="2">
    <source>
        <dbReference type="Google" id="ProtNLM"/>
    </source>
</evidence>
<dbReference type="InterPro" id="IPR021969">
    <property type="entry name" value="DUF3579"/>
</dbReference>
<accession>A0A3B1AFP4</accession>
<dbReference type="EMBL" id="UOFV01000331">
    <property type="protein sequence ID" value="VAX02632.1"/>
    <property type="molecule type" value="Genomic_DNA"/>
</dbReference>
<evidence type="ECO:0000313" key="1">
    <source>
        <dbReference type="EMBL" id="VAX02632.1"/>
    </source>
</evidence>
<dbReference type="Pfam" id="PF12112">
    <property type="entry name" value="DUF3579"/>
    <property type="match status" value="1"/>
</dbReference>
<reference evidence="1" key="1">
    <citation type="submission" date="2018-06" db="EMBL/GenBank/DDBJ databases">
        <authorList>
            <person name="Zhirakovskaya E."/>
        </authorList>
    </citation>
    <scope>NUCLEOTIDE SEQUENCE</scope>
</reference>
<proteinExistence type="predicted"/>
<protein>
    <recommendedName>
        <fullName evidence="2">PhnO-related protein</fullName>
    </recommendedName>
</protein>
<sequence length="106" mass="11831">MSWLVEGTMQNGRTFRPSDWVDRVSGVLAKFGADHRLRYGAVRPCYVKGKKCLLVQKTLERDDPVAFEYVSTFVRTNGLQMHDLLAGTEVEEIGPSETVKELGAVA</sequence>
<organism evidence="1">
    <name type="scientific">hydrothermal vent metagenome</name>
    <dbReference type="NCBI Taxonomy" id="652676"/>
    <lineage>
        <taxon>unclassified sequences</taxon>
        <taxon>metagenomes</taxon>
        <taxon>ecological metagenomes</taxon>
    </lineage>
</organism>
<dbReference type="Gene3D" id="3.30.70.2340">
    <property type="entry name" value="Uncharacterised protein PF12112 family, DUF3579"/>
    <property type="match status" value="1"/>
</dbReference>
<gene>
    <name evidence="1" type="ORF">MNBD_GAMMA19-1351</name>
</gene>